<gene>
    <name evidence="11" type="primary">hmuT_1</name>
    <name evidence="11" type="ORF">NCTC9149_01460</name>
</gene>
<dbReference type="FunFam" id="1.10.3470.10:FF:000001">
    <property type="entry name" value="Vitamin B12 ABC transporter permease BtuC"/>
    <property type="match status" value="1"/>
</dbReference>
<reference evidence="11 12" key="1">
    <citation type="submission" date="2018-06" db="EMBL/GenBank/DDBJ databases">
        <authorList>
            <consortium name="Pathogen Informatics"/>
            <person name="Doyle S."/>
        </authorList>
    </citation>
    <scope>NUCLEOTIDE SEQUENCE [LARGE SCALE GENOMIC DNA]</scope>
    <source>
        <strain evidence="11 12">NCTC9149</strain>
    </source>
</reference>
<evidence type="ECO:0000313" key="12">
    <source>
        <dbReference type="Proteomes" id="UP000254571"/>
    </source>
</evidence>
<dbReference type="Proteomes" id="UP000254571">
    <property type="component" value="Unassembled WGS sequence"/>
</dbReference>
<dbReference type="InterPro" id="IPR002491">
    <property type="entry name" value="ABC_transptr_periplasmic_BD"/>
</dbReference>
<keyword evidence="4" id="KW-1003">Cell membrane</keyword>
<evidence type="ECO:0000256" key="7">
    <source>
        <dbReference type="ARBA" id="ARBA00023136"/>
    </source>
</evidence>
<dbReference type="Pfam" id="PF01032">
    <property type="entry name" value="FecCD"/>
    <property type="match status" value="1"/>
</dbReference>
<feature type="transmembrane region" description="Helical" evidence="8">
    <location>
        <begin position="419"/>
        <end position="440"/>
    </location>
</feature>
<dbReference type="Pfam" id="PF01497">
    <property type="entry name" value="Peripla_BP_2"/>
    <property type="match status" value="1"/>
</dbReference>
<dbReference type="GO" id="GO:0022857">
    <property type="term" value="F:transmembrane transporter activity"/>
    <property type="evidence" value="ECO:0007669"/>
    <property type="project" value="InterPro"/>
</dbReference>
<dbReference type="CDD" id="cd06550">
    <property type="entry name" value="TM_ABC_iron-siderophores_like"/>
    <property type="match status" value="1"/>
</dbReference>
<sequence>MKRWLILLAAFPLLASAAAERIVSLGGDVTEVIYALDAQRQLVAKDSTSTWPAAAQSLPDVGYIRQLNAEGILSLRPTLVLASAQAQPSLVLKKVEENKVKVINVPGGYDLPAIEAKIAVIADALGKQSEGNALRQKVHQQIAQIPSQPVNKRVLFILSHGGMNTMVAGKQTAADGAIRAAGLQNVMQSFDHYRSMSQEGVIASKPDLVVISADGLKGMGGEAGLWKLPGLAQTPAGRHKQVLVIDDMALLGFGPRTPQEVLALRQKSGAVALMRSHPARHLWLMTLLLIVLTLLATTLGAMRLPLTSLLPAGDEILRNIWLTIRLPRVLLALLVGAALALSGCVMQGLFRNPLADPGLLGISGGAALAVACWLVLPLSLPALVALYAPMLAAFIGSTAVMVVIFILSRAGDASLSRLLLVGIAINALCGALVGVLAWISNDTQLRQLSLWGMGSLGQAEWSTLLVAATLMIPASLVVWAMASRLNLLQLGDEEAHYLGVNVRALQRLLLLCSALLVASAVAISGIIGFIGLVVPHLMRMWLGPDHRGLVPGSLLCGAILLLLADTLARTVAAPAEMPVGLLTSVLGAPWFLWLIFRQEKETHG</sequence>
<evidence type="ECO:0000256" key="1">
    <source>
        <dbReference type="ARBA" id="ARBA00004651"/>
    </source>
</evidence>
<dbReference type="PANTHER" id="PTHR30472:SF25">
    <property type="entry name" value="ABC TRANSPORTER PERMEASE PROTEIN MJ0876-RELATED"/>
    <property type="match status" value="1"/>
</dbReference>
<dbReference type="PROSITE" id="PS50983">
    <property type="entry name" value="FE_B12_PBP"/>
    <property type="match status" value="1"/>
</dbReference>
<comment type="similarity">
    <text evidence="2">Belongs to the binding-protein-dependent transport system permease family. FecCD subfamily.</text>
</comment>
<feature type="transmembrane region" description="Helical" evidence="8">
    <location>
        <begin position="282"/>
        <end position="302"/>
    </location>
</feature>
<dbReference type="AlphaFoldDB" id="A0A7H4NY28"/>
<feature type="transmembrane region" description="Helical" evidence="8">
    <location>
        <begin position="461"/>
        <end position="482"/>
    </location>
</feature>
<evidence type="ECO:0000256" key="2">
    <source>
        <dbReference type="ARBA" id="ARBA00007935"/>
    </source>
</evidence>
<dbReference type="SUPFAM" id="SSF53807">
    <property type="entry name" value="Helical backbone' metal receptor"/>
    <property type="match status" value="1"/>
</dbReference>
<feature type="transmembrane region" description="Helical" evidence="8">
    <location>
        <begin position="508"/>
        <end position="537"/>
    </location>
</feature>
<evidence type="ECO:0000256" key="3">
    <source>
        <dbReference type="ARBA" id="ARBA00022448"/>
    </source>
</evidence>
<feature type="transmembrane region" description="Helical" evidence="8">
    <location>
        <begin position="577"/>
        <end position="596"/>
    </location>
</feature>
<evidence type="ECO:0000256" key="9">
    <source>
        <dbReference type="SAM" id="SignalP"/>
    </source>
</evidence>
<keyword evidence="9" id="KW-0732">Signal</keyword>
<evidence type="ECO:0000313" key="11">
    <source>
        <dbReference type="EMBL" id="STW05093.1"/>
    </source>
</evidence>
<keyword evidence="6 8" id="KW-1133">Transmembrane helix</keyword>
<dbReference type="SUPFAM" id="SSF81345">
    <property type="entry name" value="ABC transporter involved in vitamin B12 uptake, BtuC"/>
    <property type="match status" value="1"/>
</dbReference>
<dbReference type="EMBL" id="UGMX01000002">
    <property type="protein sequence ID" value="STW05093.1"/>
    <property type="molecule type" value="Genomic_DNA"/>
</dbReference>
<comment type="subcellular location">
    <subcellularLocation>
        <location evidence="1">Cell membrane</location>
        <topology evidence="1">Multi-pass membrane protein</topology>
    </subcellularLocation>
</comment>
<feature type="transmembrane region" description="Helical" evidence="8">
    <location>
        <begin position="549"/>
        <end position="571"/>
    </location>
</feature>
<keyword evidence="7 8" id="KW-0472">Membrane</keyword>
<dbReference type="PANTHER" id="PTHR30472">
    <property type="entry name" value="FERRIC ENTEROBACTIN TRANSPORT SYSTEM PERMEASE PROTEIN"/>
    <property type="match status" value="1"/>
</dbReference>
<accession>A0A7H4NY28</accession>
<organism evidence="11 12">
    <name type="scientific">Klebsiella grimontii</name>
    <dbReference type="NCBI Taxonomy" id="2058152"/>
    <lineage>
        <taxon>Bacteria</taxon>
        <taxon>Pseudomonadati</taxon>
        <taxon>Pseudomonadota</taxon>
        <taxon>Gammaproteobacteria</taxon>
        <taxon>Enterobacterales</taxon>
        <taxon>Enterobacteriaceae</taxon>
        <taxon>Klebsiella/Raoultella group</taxon>
        <taxon>Klebsiella</taxon>
    </lineage>
</organism>
<evidence type="ECO:0000256" key="6">
    <source>
        <dbReference type="ARBA" id="ARBA00022989"/>
    </source>
</evidence>
<evidence type="ECO:0000256" key="4">
    <source>
        <dbReference type="ARBA" id="ARBA00022475"/>
    </source>
</evidence>
<dbReference type="GO" id="GO:0033214">
    <property type="term" value="P:siderophore-iron import into cell"/>
    <property type="evidence" value="ECO:0007669"/>
    <property type="project" value="TreeGrafter"/>
</dbReference>
<feature type="transmembrane region" description="Helical" evidence="8">
    <location>
        <begin position="356"/>
        <end position="376"/>
    </location>
</feature>
<feature type="transmembrane region" description="Helical" evidence="8">
    <location>
        <begin position="383"/>
        <end position="407"/>
    </location>
</feature>
<dbReference type="InterPro" id="IPR037294">
    <property type="entry name" value="ABC_BtuC-like"/>
</dbReference>
<feature type="transmembrane region" description="Helical" evidence="8">
    <location>
        <begin position="329"/>
        <end position="350"/>
    </location>
</feature>
<name>A0A7H4NY28_9ENTR</name>
<dbReference type="Gene3D" id="3.40.50.1980">
    <property type="entry name" value="Nitrogenase molybdenum iron protein domain"/>
    <property type="match status" value="2"/>
</dbReference>
<evidence type="ECO:0000256" key="8">
    <source>
        <dbReference type="SAM" id="Phobius"/>
    </source>
</evidence>
<keyword evidence="3" id="KW-0813">Transport</keyword>
<evidence type="ECO:0000256" key="5">
    <source>
        <dbReference type="ARBA" id="ARBA00022692"/>
    </source>
</evidence>
<proteinExistence type="inferred from homology"/>
<protein>
    <submittedName>
        <fullName evidence="11">Hemin ABC transporter</fullName>
    </submittedName>
</protein>
<feature type="signal peptide" evidence="9">
    <location>
        <begin position="1"/>
        <end position="17"/>
    </location>
</feature>
<dbReference type="GO" id="GO:0005886">
    <property type="term" value="C:plasma membrane"/>
    <property type="evidence" value="ECO:0007669"/>
    <property type="project" value="UniProtKB-SubCell"/>
</dbReference>
<evidence type="ECO:0000259" key="10">
    <source>
        <dbReference type="PROSITE" id="PS50983"/>
    </source>
</evidence>
<dbReference type="InterPro" id="IPR000522">
    <property type="entry name" value="ABC_transptr_permease_BtuC"/>
</dbReference>
<keyword evidence="5 8" id="KW-0812">Transmembrane</keyword>
<comment type="caution">
    <text evidence="11">The sequence shown here is derived from an EMBL/GenBank/DDBJ whole genome shotgun (WGS) entry which is preliminary data.</text>
</comment>
<feature type="domain" description="Fe/B12 periplasmic-binding" evidence="10">
    <location>
        <begin position="21"/>
        <end position="275"/>
    </location>
</feature>
<feature type="chain" id="PRO_5028806332" evidence="9">
    <location>
        <begin position="18"/>
        <end position="604"/>
    </location>
</feature>
<dbReference type="Gene3D" id="1.10.3470.10">
    <property type="entry name" value="ABC transporter involved in vitamin B12 uptake, BtuC"/>
    <property type="match status" value="1"/>
</dbReference>
<dbReference type="CDD" id="cd01149">
    <property type="entry name" value="HutB"/>
    <property type="match status" value="1"/>
</dbReference>